<organism evidence="1 2">
    <name type="scientific">Leptospira barantonii</name>
    <dbReference type="NCBI Taxonomy" id="2023184"/>
    <lineage>
        <taxon>Bacteria</taxon>
        <taxon>Pseudomonadati</taxon>
        <taxon>Spirochaetota</taxon>
        <taxon>Spirochaetia</taxon>
        <taxon>Leptospirales</taxon>
        <taxon>Leptospiraceae</taxon>
        <taxon>Leptospira</taxon>
    </lineage>
</organism>
<evidence type="ECO:0000313" key="1">
    <source>
        <dbReference type="EMBL" id="PJZ57223.1"/>
    </source>
</evidence>
<evidence type="ECO:0000313" key="2">
    <source>
        <dbReference type="Proteomes" id="UP000231879"/>
    </source>
</evidence>
<gene>
    <name evidence="1" type="ORF">CH367_10845</name>
</gene>
<name>A0ABX4NK84_9LEPT</name>
<sequence>MKKYLFLSVGFEKPTQEIMEAWGNWFTQIKERIVDAGGHFSIGREITRNGTIQLSLDLNSITGYIIVNAENIDQAEEIARNCPIITSLKVFEIMSAKN</sequence>
<dbReference type="EMBL" id="NPDS01000004">
    <property type="protein sequence ID" value="PJZ57223.1"/>
    <property type="molecule type" value="Genomic_DNA"/>
</dbReference>
<dbReference type="Proteomes" id="UP000231879">
    <property type="component" value="Unassembled WGS sequence"/>
</dbReference>
<dbReference type="SUPFAM" id="SSF54909">
    <property type="entry name" value="Dimeric alpha+beta barrel"/>
    <property type="match status" value="1"/>
</dbReference>
<reference evidence="1 2" key="1">
    <citation type="submission" date="2017-07" db="EMBL/GenBank/DDBJ databases">
        <title>Leptospira spp. isolated from tropical soils.</title>
        <authorList>
            <person name="Thibeaux R."/>
            <person name="Iraola G."/>
            <person name="Ferres I."/>
            <person name="Bierque E."/>
            <person name="Girault D."/>
            <person name="Soupe-Gilbert M.-E."/>
            <person name="Picardeau M."/>
            <person name="Goarant C."/>
        </authorList>
    </citation>
    <scope>NUCLEOTIDE SEQUENCE [LARGE SCALE GENOMIC DNA]</scope>
    <source>
        <strain evidence="1 2">FH4-C-A1</strain>
    </source>
</reference>
<comment type="caution">
    <text evidence="1">The sequence shown here is derived from an EMBL/GenBank/DDBJ whole genome shotgun (WGS) entry which is preliminary data.</text>
</comment>
<protein>
    <recommendedName>
        <fullName evidence="3">YCII-related domain-containing protein</fullName>
    </recommendedName>
</protein>
<accession>A0ABX4NK84</accession>
<dbReference type="RefSeq" id="WP_100762528.1">
    <property type="nucleotide sequence ID" value="NZ_NPDS01000004.1"/>
</dbReference>
<keyword evidence="2" id="KW-1185">Reference proteome</keyword>
<dbReference type="InterPro" id="IPR011008">
    <property type="entry name" value="Dimeric_a/b-barrel"/>
</dbReference>
<proteinExistence type="predicted"/>
<evidence type="ECO:0008006" key="3">
    <source>
        <dbReference type="Google" id="ProtNLM"/>
    </source>
</evidence>